<dbReference type="AlphaFoldDB" id="A0A9P6MFW9"/>
<comment type="caution">
    <text evidence="1">The sequence shown here is derived from an EMBL/GenBank/DDBJ whole genome shotgun (WGS) entry which is preliminary data.</text>
</comment>
<accession>A0A9P6MFW9</accession>
<name>A0A9P6MFW9_9FUNG</name>
<gene>
    <name evidence="1" type="ORF">BGZ65_007245</name>
</gene>
<keyword evidence="2" id="KW-1185">Reference proteome</keyword>
<evidence type="ECO:0000313" key="2">
    <source>
        <dbReference type="Proteomes" id="UP000749646"/>
    </source>
</evidence>
<evidence type="ECO:0000313" key="1">
    <source>
        <dbReference type="EMBL" id="KAF9997169.1"/>
    </source>
</evidence>
<dbReference type="EMBL" id="JAAAHW010001044">
    <property type="protein sequence ID" value="KAF9997169.1"/>
    <property type="molecule type" value="Genomic_DNA"/>
</dbReference>
<sequence>MATKKTKDFKDYLKELDDPKNKSGVNYDLPENPTPLQVAKFDICQNILAYQQDNDLSDEDLAEK</sequence>
<dbReference type="OrthoDB" id="2349460at2759"/>
<feature type="non-terminal residue" evidence="1">
    <location>
        <position position="64"/>
    </location>
</feature>
<reference evidence="1" key="1">
    <citation type="journal article" date="2020" name="Fungal Divers.">
        <title>Resolving the Mortierellaceae phylogeny through synthesis of multi-gene phylogenetics and phylogenomics.</title>
        <authorList>
            <person name="Vandepol N."/>
            <person name="Liber J."/>
            <person name="Desiro A."/>
            <person name="Na H."/>
            <person name="Kennedy M."/>
            <person name="Barry K."/>
            <person name="Grigoriev I.V."/>
            <person name="Miller A.N."/>
            <person name="O'Donnell K."/>
            <person name="Stajich J.E."/>
            <person name="Bonito G."/>
        </authorList>
    </citation>
    <scope>NUCLEOTIDE SEQUENCE</scope>
    <source>
        <strain evidence="1">MES-2147</strain>
    </source>
</reference>
<proteinExistence type="predicted"/>
<dbReference type="Proteomes" id="UP000749646">
    <property type="component" value="Unassembled WGS sequence"/>
</dbReference>
<organism evidence="1 2">
    <name type="scientific">Modicella reniformis</name>
    <dbReference type="NCBI Taxonomy" id="1440133"/>
    <lineage>
        <taxon>Eukaryota</taxon>
        <taxon>Fungi</taxon>
        <taxon>Fungi incertae sedis</taxon>
        <taxon>Mucoromycota</taxon>
        <taxon>Mortierellomycotina</taxon>
        <taxon>Mortierellomycetes</taxon>
        <taxon>Mortierellales</taxon>
        <taxon>Mortierellaceae</taxon>
        <taxon>Modicella</taxon>
    </lineage>
</organism>
<protein>
    <submittedName>
        <fullName evidence="1">Uncharacterized protein</fullName>
    </submittedName>
</protein>